<evidence type="ECO:0000313" key="3">
    <source>
        <dbReference type="EMBL" id="RLN53511.1"/>
    </source>
</evidence>
<protein>
    <recommendedName>
        <fullName evidence="2">NADH-ubiquinone oxidoreductase 21kDa subunit N-terminal domain-containing protein</fullName>
    </recommendedName>
</protein>
<evidence type="ECO:0000313" key="6">
    <source>
        <dbReference type="Proteomes" id="UP000284657"/>
    </source>
</evidence>
<dbReference type="PANTHER" id="PTHR34062:SF1">
    <property type="entry name" value="NADH-UBIQUINONE OXIDOREDUCTASE 21KDA SUBUNIT N-TERMINAL DOMAIN-CONTAINING PROTEIN"/>
    <property type="match status" value="1"/>
</dbReference>
<accession>A0A3F2RD04</accession>
<sequence>MDGREQHRERAELHDPHVPRFPIIFKEPTPQQVRDNIRQQDCIQSAVLGLVSFPLGNIVGTFVGGYYKANRPSTNEVILYNAARQLDRSLARPGMWFTGIIGSIGGVLLAYQNSQLRLQGFGRNDDEVARYTNRESSHKLILWTSSFRLQGYKANPVEVKQYITSKEE</sequence>
<organism evidence="3 5">
    <name type="scientific">Phytophthora kernoviae</name>
    <dbReference type="NCBI Taxonomy" id="325452"/>
    <lineage>
        <taxon>Eukaryota</taxon>
        <taxon>Sar</taxon>
        <taxon>Stramenopiles</taxon>
        <taxon>Oomycota</taxon>
        <taxon>Peronosporomycetes</taxon>
        <taxon>Peronosporales</taxon>
        <taxon>Peronosporaceae</taxon>
        <taxon>Phytophthora</taxon>
    </lineage>
</organism>
<name>A0A3F2RD04_9STRA</name>
<feature type="transmembrane region" description="Helical" evidence="1">
    <location>
        <begin position="46"/>
        <end position="67"/>
    </location>
</feature>
<dbReference type="PANTHER" id="PTHR34062">
    <property type="entry name" value="OXIDOREDUCTASE 21 KDA SUBUNIT, PUTATIVE (AFU_ORTHOLOGUE AFUA_4G04750)-RELATED"/>
    <property type="match status" value="1"/>
</dbReference>
<dbReference type="EMBL" id="MBAD02000268">
    <property type="protein sequence ID" value="RLN70297.1"/>
    <property type="molecule type" value="Genomic_DNA"/>
</dbReference>
<evidence type="ECO:0000256" key="1">
    <source>
        <dbReference type="SAM" id="Phobius"/>
    </source>
</evidence>
<evidence type="ECO:0000313" key="5">
    <source>
        <dbReference type="Proteomes" id="UP000277300"/>
    </source>
</evidence>
<dbReference type="OrthoDB" id="196140at2759"/>
<evidence type="ECO:0000259" key="2">
    <source>
        <dbReference type="Pfam" id="PF10785"/>
    </source>
</evidence>
<dbReference type="EMBL" id="MBDO02000612">
    <property type="protein sequence ID" value="RLN53511.1"/>
    <property type="molecule type" value="Genomic_DNA"/>
</dbReference>
<dbReference type="Proteomes" id="UP000284657">
    <property type="component" value="Unassembled WGS sequence"/>
</dbReference>
<evidence type="ECO:0000313" key="4">
    <source>
        <dbReference type="EMBL" id="RLN70297.1"/>
    </source>
</evidence>
<feature type="transmembrane region" description="Helical" evidence="1">
    <location>
        <begin position="94"/>
        <end position="111"/>
    </location>
</feature>
<proteinExistence type="predicted"/>
<keyword evidence="1" id="KW-1133">Transmembrane helix</keyword>
<comment type="caution">
    <text evidence="3">The sequence shown here is derived from an EMBL/GenBank/DDBJ whole genome shotgun (WGS) entry which is preliminary data.</text>
</comment>
<dbReference type="Proteomes" id="UP000277300">
    <property type="component" value="Unassembled WGS sequence"/>
</dbReference>
<keyword evidence="1" id="KW-0812">Transmembrane</keyword>
<feature type="domain" description="NADH-ubiquinone oxidoreductase 21kDa subunit N-terminal" evidence="2">
    <location>
        <begin position="19"/>
        <end position="121"/>
    </location>
</feature>
<keyword evidence="1" id="KW-0472">Membrane</keyword>
<reference evidence="5 6" key="1">
    <citation type="submission" date="2018-07" db="EMBL/GenBank/DDBJ databases">
        <title>Genome sequencing of oomycete isolates from Chile give support for New Zealand origin for Phytophthora kernoviae and make available the first Nothophytophthora sp. genome.</title>
        <authorList>
            <person name="Studholme D.J."/>
            <person name="Sanfuentes E."/>
            <person name="Panda P."/>
            <person name="Hill R."/>
            <person name="Sambles C."/>
            <person name="Grant M."/>
            <person name="Williams N.M."/>
            <person name="Mcdougal R.L."/>
        </authorList>
    </citation>
    <scope>NUCLEOTIDE SEQUENCE [LARGE SCALE GENOMIC DNA]</scope>
    <source>
        <strain evidence="3">Chile6</strain>
        <strain evidence="4">Chile7</strain>
    </source>
</reference>
<gene>
    <name evidence="4" type="ORF">BBJ29_008822</name>
    <name evidence="3" type="ORF">BBP00_00009288</name>
</gene>
<dbReference type="Pfam" id="PF10785">
    <property type="entry name" value="NADH-u_ox-rdase"/>
    <property type="match status" value="1"/>
</dbReference>
<dbReference type="AlphaFoldDB" id="A0A3F2RD04"/>
<dbReference type="InterPro" id="IPR053229">
    <property type="entry name" value="NADH-Q_oxidrdct_subunit"/>
</dbReference>
<dbReference type="InterPro" id="IPR019721">
    <property type="entry name" value="NADH-UbQ_OxRdtase_su21_N"/>
</dbReference>